<sequence>MDATGIIFAGLDCDGDSIEEWNRWYDLEHVPPNVSMPGVMLGRRYVASPELHAARVVDPASGFANKRGTFLTIYTLCGDPGNAFADMTVLRDKLYDGNRMTFPADKKAVREGDVLRMQWAVADPSRSCLPEDVPFVGHTGLIAVQRRGNDEVAAWYRDTWAHNVVALDGVHGVMSLTSDTREGLALDLVFIEGDIVAQTAAIRGAAQHHVDATIVLDAPFAFIDPLRYPFADAIRASDLPATVA</sequence>
<dbReference type="AlphaFoldDB" id="A0A6J6W3Q4"/>
<organism evidence="1">
    <name type="scientific">freshwater metagenome</name>
    <dbReference type="NCBI Taxonomy" id="449393"/>
    <lineage>
        <taxon>unclassified sequences</taxon>
        <taxon>metagenomes</taxon>
        <taxon>ecological metagenomes</taxon>
    </lineage>
</organism>
<proteinExistence type="predicted"/>
<evidence type="ECO:0000313" key="1">
    <source>
        <dbReference type="EMBL" id="CAB4777703.1"/>
    </source>
</evidence>
<reference evidence="1" key="1">
    <citation type="submission" date="2020-05" db="EMBL/GenBank/DDBJ databases">
        <authorList>
            <person name="Chiriac C."/>
            <person name="Salcher M."/>
            <person name="Ghai R."/>
            <person name="Kavagutti S V."/>
        </authorList>
    </citation>
    <scope>NUCLEOTIDE SEQUENCE</scope>
</reference>
<gene>
    <name evidence="1" type="ORF">UFOPK2754_03477</name>
</gene>
<dbReference type="EMBL" id="CAEZYR010000257">
    <property type="protein sequence ID" value="CAB4777703.1"/>
    <property type="molecule type" value="Genomic_DNA"/>
</dbReference>
<protein>
    <submittedName>
        <fullName evidence="1">Unannotated protein</fullName>
    </submittedName>
</protein>
<name>A0A6J6W3Q4_9ZZZZ</name>
<accession>A0A6J6W3Q4</accession>